<accession>A0ABX0L712</accession>
<name>A0ABX0L712_9NEIS</name>
<proteinExistence type="predicted"/>
<dbReference type="Proteomes" id="UP001515641">
    <property type="component" value="Unassembled WGS sequence"/>
</dbReference>
<evidence type="ECO:0000313" key="1">
    <source>
        <dbReference type="EMBL" id="NHR07414.1"/>
    </source>
</evidence>
<reference evidence="1 2" key="1">
    <citation type="submission" date="2020-03" db="EMBL/GenBank/DDBJ databases">
        <title>Draft genome sequence of environmentally isolated cultures.</title>
        <authorList>
            <person name="Wilson H.S."/>
            <person name="De Leon M.E."/>
        </authorList>
    </citation>
    <scope>NUCLEOTIDE SEQUENCE [LARGE SCALE GENOMIC DNA]</scope>
    <source>
        <strain evidence="1 2">HSC-31F16</strain>
    </source>
</reference>
<keyword evidence="2" id="KW-1185">Reference proteome</keyword>
<comment type="caution">
    <text evidence="1">The sequence shown here is derived from an EMBL/GenBank/DDBJ whole genome shotgun (WGS) entry which is preliminary data.</text>
</comment>
<dbReference type="EMBL" id="JAAOMA010000034">
    <property type="protein sequence ID" value="NHR07414.1"/>
    <property type="molecule type" value="Genomic_DNA"/>
</dbReference>
<gene>
    <name evidence="1" type="ORF">HA052_19675</name>
</gene>
<sequence length="98" mass="10845">MKLTDEQITAALDRAVDASLHIEDKSERATAIRRQAVVEGASLVTSELEQLRALADELISFQAEYAEKAFEPGGMPGNEYYRPKLVKIVNQARVARGQ</sequence>
<dbReference type="RefSeq" id="WP_166453223.1">
    <property type="nucleotide sequence ID" value="NZ_JAAOMA010000034.1"/>
</dbReference>
<organism evidence="1 2">
    <name type="scientific">Chromobacterium fluminis</name>
    <dbReference type="NCBI Taxonomy" id="3044269"/>
    <lineage>
        <taxon>Bacteria</taxon>
        <taxon>Pseudomonadati</taxon>
        <taxon>Pseudomonadota</taxon>
        <taxon>Betaproteobacteria</taxon>
        <taxon>Neisseriales</taxon>
        <taxon>Chromobacteriaceae</taxon>
        <taxon>Chromobacterium</taxon>
    </lineage>
</organism>
<evidence type="ECO:0000313" key="2">
    <source>
        <dbReference type="Proteomes" id="UP001515641"/>
    </source>
</evidence>
<protein>
    <submittedName>
        <fullName evidence="1">Uncharacterized protein</fullName>
    </submittedName>
</protein>